<keyword evidence="3" id="KW-0408">Iron</keyword>
<dbReference type="InterPro" id="IPR002109">
    <property type="entry name" value="Glutaredoxin"/>
</dbReference>
<dbReference type="RefSeq" id="XP_021825795.1">
    <property type="nucleotide sequence ID" value="XM_021970103.1"/>
</dbReference>
<dbReference type="GO" id="GO:0046872">
    <property type="term" value="F:metal ion binding"/>
    <property type="evidence" value="ECO:0007669"/>
    <property type="project" value="UniProtKB-KW"/>
</dbReference>
<dbReference type="InterPro" id="IPR004480">
    <property type="entry name" value="Monothiol_GRX-rel"/>
</dbReference>
<dbReference type="KEGG" id="pavi:110766736"/>
<evidence type="ECO:0000256" key="5">
    <source>
        <dbReference type="SAM" id="MobiDB-lite"/>
    </source>
</evidence>
<dbReference type="GO" id="GO:0051536">
    <property type="term" value="F:iron-sulfur cluster binding"/>
    <property type="evidence" value="ECO:0007669"/>
    <property type="project" value="UniProtKB-KW"/>
</dbReference>
<dbReference type="AlphaFoldDB" id="A0A6P5TFM1"/>
<keyword evidence="4" id="KW-0411">Iron-sulfur</keyword>
<feature type="compositionally biased region" description="Basic and acidic residues" evidence="5">
    <location>
        <begin position="266"/>
        <end position="275"/>
    </location>
</feature>
<dbReference type="Pfam" id="PF00462">
    <property type="entry name" value="Glutaredoxin"/>
    <property type="match status" value="2"/>
</dbReference>
<dbReference type="PROSITE" id="PS51257">
    <property type="entry name" value="PROKAR_LIPOPROTEIN"/>
    <property type="match status" value="1"/>
</dbReference>
<evidence type="ECO:0000256" key="3">
    <source>
        <dbReference type="ARBA" id="ARBA00023004"/>
    </source>
</evidence>
<dbReference type="InterPro" id="IPR013766">
    <property type="entry name" value="Thioredoxin_domain"/>
</dbReference>
<evidence type="ECO:0000313" key="8">
    <source>
        <dbReference type="RefSeq" id="XP_021825795.1"/>
    </source>
</evidence>
<evidence type="ECO:0000256" key="2">
    <source>
        <dbReference type="ARBA" id="ARBA00022723"/>
    </source>
</evidence>
<evidence type="ECO:0000313" key="7">
    <source>
        <dbReference type="Proteomes" id="UP000515124"/>
    </source>
</evidence>
<dbReference type="Gene3D" id="3.40.30.10">
    <property type="entry name" value="Glutaredoxin"/>
    <property type="match status" value="3"/>
</dbReference>
<dbReference type="Pfam" id="PF00085">
    <property type="entry name" value="Thioredoxin"/>
    <property type="match status" value="1"/>
</dbReference>
<dbReference type="GO" id="GO:0005829">
    <property type="term" value="C:cytosol"/>
    <property type="evidence" value="ECO:0007669"/>
    <property type="project" value="TreeGrafter"/>
</dbReference>
<comment type="similarity">
    <text evidence="1">Belongs to the glutaredoxin family. CGFS subfamily.</text>
</comment>
<dbReference type="InterPro" id="IPR033658">
    <property type="entry name" value="GRX_PICOT-like"/>
</dbReference>
<sequence>MSGSAKDVQSKKEFDSLVHSGAPVVLQFWASSCEASKHMGEVFAHLSTDFPHAHFLRVEAEEQPDIFGAYSVSDVPYFAFVKDGKVADTLQGADPSSLANKVARVAGSFKHGEPDAPALASLETVQELAKENGSSQEQEQIPVQNGLDDALKRRLQQLIDSNPLMLFMKGSPEEPKCNVSRMAIDILKQKKVKFGSFDVLTDNEVMEGIKRYSNWPIIPQIYYKGKPRGWSDIEILMLRSGELEEVPKNRGIDTDDSTRAKVTELEEVSRDHEMDTTDSAGAKVTEAGSGKGGISASTGSSHRQMQVQVQNVHQKIIQAQNGLDEALEKRLQQLIDSNPVMLFMKGTPEEPKCKFSKLAIDNLKEEKIKFASFDVLSDNEVMEGIQKYSNWPTLPQLYIEGKARGLRHILTLTCGFRE</sequence>
<name>A0A6P5TFM1_PRUAV</name>
<gene>
    <name evidence="8" type="primary">LOC110766736</name>
</gene>
<dbReference type="GO" id="GO:0006879">
    <property type="term" value="P:intracellular iron ion homeostasis"/>
    <property type="evidence" value="ECO:0007669"/>
    <property type="project" value="TreeGrafter"/>
</dbReference>
<evidence type="ECO:0000259" key="6">
    <source>
        <dbReference type="PROSITE" id="PS51352"/>
    </source>
</evidence>
<keyword evidence="2" id="KW-0479">Metal-binding</keyword>
<dbReference type="PROSITE" id="PS51352">
    <property type="entry name" value="THIOREDOXIN_2"/>
    <property type="match status" value="1"/>
</dbReference>
<dbReference type="FunFam" id="3.40.30.10:FF:000092">
    <property type="entry name" value="Monothiol glutaredoxin"/>
    <property type="match status" value="1"/>
</dbReference>
<protein>
    <submittedName>
        <fullName evidence="8">Monothiol glutaredoxin-S17-like</fullName>
    </submittedName>
</protein>
<dbReference type="Proteomes" id="UP000515124">
    <property type="component" value="Unplaced"/>
</dbReference>
<dbReference type="GO" id="GO:0005634">
    <property type="term" value="C:nucleus"/>
    <property type="evidence" value="ECO:0007669"/>
    <property type="project" value="TreeGrafter"/>
</dbReference>
<evidence type="ECO:0000256" key="1">
    <source>
        <dbReference type="ARBA" id="ARBA00008983"/>
    </source>
</evidence>
<dbReference type="CDD" id="cd03028">
    <property type="entry name" value="GRX_PICOT_like"/>
    <property type="match status" value="1"/>
</dbReference>
<reference evidence="8" key="1">
    <citation type="submission" date="2025-08" db="UniProtKB">
        <authorList>
            <consortium name="RefSeq"/>
        </authorList>
    </citation>
    <scope>IDENTIFICATION</scope>
</reference>
<feature type="domain" description="Thioredoxin" evidence="6">
    <location>
        <begin position="1"/>
        <end position="130"/>
    </location>
</feature>
<dbReference type="Gramene" id="Pav_sc0001305.1_g190.1.br:mrna">
    <property type="protein sequence ID" value="Pav_sc0001305.1_g190.1.br:mrna"/>
    <property type="gene ID" value="Pav_sc0001305.1_g190.1.br"/>
</dbReference>
<dbReference type="PROSITE" id="PS51354">
    <property type="entry name" value="GLUTAREDOXIN_2"/>
    <property type="match status" value="2"/>
</dbReference>
<keyword evidence="7" id="KW-1185">Reference proteome</keyword>
<feature type="region of interest" description="Disordered" evidence="5">
    <location>
        <begin position="266"/>
        <end position="302"/>
    </location>
</feature>
<dbReference type="PANTHER" id="PTHR10293">
    <property type="entry name" value="GLUTAREDOXIN FAMILY MEMBER"/>
    <property type="match status" value="1"/>
</dbReference>
<dbReference type="GeneID" id="110766736"/>
<evidence type="ECO:0000256" key="4">
    <source>
        <dbReference type="ARBA" id="ARBA00023014"/>
    </source>
</evidence>
<dbReference type="SUPFAM" id="SSF52833">
    <property type="entry name" value="Thioredoxin-like"/>
    <property type="match status" value="3"/>
</dbReference>
<organism evidence="7 8">
    <name type="scientific">Prunus avium</name>
    <name type="common">Cherry</name>
    <name type="synonym">Cerasus avium</name>
    <dbReference type="NCBI Taxonomy" id="42229"/>
    <lineage>
        <taxon>Eukaryota</taxon>
        <taxon>Viridiplantae</taxon>
        <taxon>Streptophyta</taxon>
        <taxon>Embryophyta</taxon>
        <taxon>Tracheophyta</taxon>
        <taxon>Spermatophyta</taxon>
        <taxon>Magnoliopsida</taxon>
        <taxon>eudicotyledons</taxon>
        <taxon>Gunneridae</taxon>
        <taxon>Pentapetalae</taxon>
        <taxon>rosids</taxon>
        <taxon>fabids</taxon>
        <taxon>Rosales</taxon>
        <taxon>Rosaceae</taxon>
        <taxon>Amygdaloideae</taxon>
        <taxon>Amygdaleae</taxon>
        <taxon>Prunus</taxon>
    </lineage>
</organism>
<dbReference type="PANTHER" id="PTHR10293:SF73">
    <property type="entry name" value="GLUTAREDOXIN-3"/>
    <property type="match status" value="1"/>
</dbReference>
<dbReference type="InterPro" id="IPR036249">
    <property type="entry name" value="Thioredoxin-like_sf"/>
</dbReference>
<accession>A0A6P5TFM1</accession>
<proteinExistence type="inferred from homology"/>